<dbReference type="NCBIfam" id="TIGR01766">
    <property type="entry name" value="IS200/IS605 family accessory protein TnpB-like domain"/>
    <property type="match status" value="1"/>
</dbReference>
<dbReference type="Proteomes" id="UP000317165">
    <property type="component" value="Unassembled WGS sequence"/>
</dbReference>
<comment type="caution">
    <text evidence="6">The sequence shown here is derived from an EMBL/GenBank/DDBJ whole genome shotgun (WGS) entry which is preliminary data.</text>
</comment>
<organism evidence="6 7">
    <name type="scientific">Microcystis panniformis Mp_MB_F_20051200_S9</name>
    <dbReference type="NCBI Taxonomy" id="2486223"/>
    <lineage>
        <taxon>Bacteria</taxon>
        <taxon>Bacillati</taxon>
        <taxon>Cyanobacteriota</taxon>
        <taxon>Cyanophyceae</taxon>
        <taxon>Oscillatoriophycideae</taxon>
        <taxon>Chroococcales</taxon>
        <taxon>Microcystaceae</taxon>
        <taxon>Microcystis</taxon>
    </lineage>
</organism>
<dbReference type="InterPro" id="IPR010095">
    <property type="entry name" value="Cas12f1-like_TNB"/>
</dbReference>
<evidence type="ECO:0000313" key="6">
    <source>
        <dbReference type="EMBL" id="TRV64434.1"/>
    </source>
</evidence>
<sequence length="407" mass="46832">MLVAERHIIKKGHRFWTEIDNLSWQSKNLYNSANYLIRQNFIYGHGYLTYNQMASLMKKTEQYQALPAKVSQQVLRGLDRNWKSFFAASSEFKSHLDKFIGKPKIPGYKEPKKGRNLLVYTIQAISKVGLRQGLVKLSGTSIALPTRGLERLAEVRIIPKCDCYVIEVIYEKTEQFLAPNEKIAAIDLGIDNLMAVTSNQPDFISLLINGRPLKSLNQFYNQRRAKLQSLLKGNRQSSQRIRRLTRSRNQKVDDYLHKASCYLVKLLVDQQITTLVIGNNPGWKQEVNLGKVNNQKLVTIPHRRLIDMIIYKCQLVGIKVIIQEESYTSVANFLNLDPLPVYGQTTEKPVFSGKRIKRGLYRTDRGLLCQSDVIGSYNILRKAFPNAFDRYGIERCVVHPRRINLSK</sequence>
<evidence type="ECO:0000256" key="2">
    <source>
        <dbReference type="ARBA" id="ARBA00022578"/>
    </source>
</evidence>
<dbReference type="AlphaFoldDB" id="A0A552Q5E7"/>
<dbReference type="NCBIfam" id="NF040570">
    <property type="entry name" value="guided_TnpB"/>
    <property type="match status" value="1"/>
</dbReference>
<reference evidence="6 7" key="1">
    <citation type="submission" date="2019-01" db="EMBL/GenBank/DDBJ databases">
        <title>Coherence of Microcystis species and biogeography revealed through population genomics.</title>
        <authorList>
            <person name="Perez-Carrascal O.M."/>
            <person name="Terrat Y."/>
            <person name="Giani A."/>
            <person name="Fortin N."/>
            <person name="Tromas N."/>
            <person name="Shapiro B.J."/>
        </authorList>
    </citation>
    <scope>NUCLEOTIDE SEQUENCE [LARGE SCALE GENOMIC DNA]</scope>
    <source>
        <strain evidence="6">Mp_MB_F_20051200_S9</strain>
    </source>
</reference>
<dbReference type="EMBL" id="SFAC01000074">
    <property type="protein sequence ID" value="TRV64434.1"/>
    <property type="molecule type" value="Genomic_DNA"/>
</dbReference>
<evidence type="ECO:0000256" key="3">
    <source>
        <dbReference type="ARBA" id="ARBA00023125"/>
    </source>
</evidence>
<name>A0A552Q5E7_9CHRO</name>
<comment type="similarity">
    <text evidence="1">In the C-terminal section; belongs to the transposase 35 family.</text>
</comment>
<accession>A0A552Q5E7</accession>
<dbReference type="GO" id="GO:0032196">
    <property type="term" value="P:transposition"/>
    <property type="evidence" value="ECO:0007669"/>
    <property type="project" value="UniProtKB-KW"/>
</dbReference>
<keyword evidence="3" id="KW-0238">DNA-binding</keyword>
<dbReference type="GO" id="GO:0006310">
    <property type="term" value="P:DNA recombination"/>
    <property type="evidence" value="ECO:0007669"/>
    <property type="project" value="UniProtKB-KW"/>
</dbReference>
<dbReference type="GO" id="GO:0003677">
    <property type="term" value="F:DNA binding"/>
    <property type="evidence" value="ECO:0007669"/>
    <property type="project" value="UniProtKB-KW"/>
</dbReference>
<keyword evidence="2" id="KW-0815">Transposition</keyword>
<keyword evidence="4" id="KW-0233">DNA recombination</keyword>
<dbReference type="Pfam" id="PF01385">
    <property type="entry name" value="OrfB_IS605"/>
    <property type="match status" value="1"/>
</dbReference>
<evidence type="ECO:0000259" key="5">
    <source>
        <dbReference type="Pfam" id="PF01385"/>
    </source>
</evidence>
<dbReference type="InterPro" id="IPR001959">
    <property type="entry name" value="Transposase"/>
</dbReference>
<evidence type="ECO:0000256" key="4">
    <source>
        <dbReference type="ARBA" id="ARBA00023172"/>
    </source>
</evidence>
<protein>
    <submittedName>
        <fullName evidence="6">Transposase</fullName>
    </submittedName>
</protein>
<proteinExistence type="inferred from homology"/>
<feature type="domain" description="Probable transposase IS891/IS1136/IS1341" evidence="5">
    <location>
        <begin position="175"/>
        <end position="280"/>
    </location>
</feature>
<gene>
    <name evidence="6" type="ORF">EWV53_06575</name>
</gene>
<evidence type="ECO:0000256" key="1">
    <source>
        <dbReference type="ARBA" id="ARBA00008761"/>
    </source>
</evidence>
<evidence type="ECO:0000313" key="7">
    <source>
        <dbReference type="Proteomes" id="UP000317165"/>
    </source>
</evidence>